<dbReference type="Proteomes" id="UP001595190">
    <property type="component" value="Unassembled WGS sequence"/>
</dbReference>
<comment type="subunit">
    <text evidence="1">Homodimer.</text>
</comment>
<proteinExistence type="predicted"/>
<dbReference type="PANTHER" id="PTHR33178:SF10">
    <property type="entry name" value="STRESS-RESPONSE A_B BARREL DOMAIN-CONTAINING PROTEIN"/>
    <property type="match status" value="1"/>
</dbReference>
<dbReference type="InterPro" id="IPR011008">
    <property type="entry name" value="Dimeric_a/b-barrel"/>
</dbReference>
<dbReference type="RefSeq" id="WP_311933698.1">
    <property type="nucleotide sequence ID" value="NZ_JAVSCS010000004.1"/>
</dbReference>
<dbReference type="EMBL" id="JBHGPK010000003">
    <property type="protein sequence ID" value="MFC2250175.1"/>
    <property type="molecule type" value="Genomic_DNA"/>
</dbReference>
<feature type="domain" description="Stress-response A/B barrel" evidence="2">
    <location>
        <begin position="2"/>
        <end position="100"/>
    </location>
</feature>
<evidence type="ECO:0000259" key="2">
    <source>
        <dbReference type="PROSITE" id="PS51502"/>
    </source>
</evidence>
<evidence type="ECO:0000313" key="6">
    <source>
        <dbReference type="Proteomes" id="UP001595190"/>
    </source>
</evidence>
<reference evidence="3 5" key="1">
    <citation type="submission" date="2024-07" db="EMBL/GenBank/DDBJ databases">
        <title>Description of Labrys sedimenti sp. nov., isolated from a diclofenac-degrading enrichment culture.</title>
        <authorList>
            <person name="Tancsics A."/>
            <person name="Csepanyi A."/>
        </authorList>
    </citation>
    <scope>NUCLEOTIDE SEQUENCE [LARGE SCALE GENOMIC DNA]</scope>
    <source>
        <strain evidence="3 5">LMG 23578</strain>
    </source>
</reference>
<sequence>MIRHIVLARLRPDLSKQETETLLTAIRGMKTKIPGILQIEIGSDNSPEGLARGYGHAFTVDFVDAAARDAYLPHPHHATVAQALVAATQGGVDGLLVLDFEA</sequence>
<dbReference type="PROSITE" id="PS51502">
    <property type="entry name" value="S_R_A_B_BARREL"/>
    <property type="match status" value="1"/>
</dbReference>
<dbReference type="Pfam" id="PF07876">
    <property type="entry name" value="Dabb"/>
    <property type="match status" value="1"/>
</dbReference>
<protein>
    <submittedName>
        <fullName evidence="3">Dabb family protein</fullName>
    </submittedName>
</protein>
<dbReference type="Gene3D" id="3.30.70.100">
    <property type="match status" value="1"/>
</dbReference>
<dbReference type="SUPFAM" id="SSF54909">
    <property type="entry name" value="Dimeric alpha+beta barrel"/>
    <property type="match status" value="1"/>
</dbReference>
<dbReference type="PANTHER" id="PTHR33178">
    <property type="match status" value="1"/>
</dbReference>
<organism evidence="3 5">
    <name type="scientific">Labrys neptuniae</name>
    <dbReference type="NCBI Taxonomy" id="376174"/>
    <lineage>
        <taxon>Bacteria</taxon>
        <taxon>Pseudomonadati</taxon>
        <taxon>Pseudomonadota</taxon>
        <taxon>Alphaproteobacteria</taxon>
        <taxon>Hyphomicrobiales</taxon>
        <taxon>Xanthobacteraceae</taxon>
        <taxon>Labrys</taxon>
    </lineage>
</organism>
<comment type="caution">
    <text evidence="3">The sequence shown here is derived from an EMBL/GenBank/DDBJ whole genome shotgun (WGS) entry which is preliminary data.</text>
</comment>
<name>A0ABV3PLE6_9HYPH</name>
<keyword evidence="5" id="KW-1185">Reference proteome</keyword>
<dbReference type="InterPro" id="IPR013097">
    <property type="entry name" value="Dabb"/>
</dbReference>
<reference evidence="4 6" key="2">
    <citation type="submission" date="2024-09" db="EMBL/GenBank/DDBJ databases">
        <title>Description of Labrys sedimenti sp. nov., isolated from a diclofenac-degrading enrichment culture, and genome-based reclassification of Labrys portucalensis as a later heterotypic synonym of Labrys neptuniae.</title>
        <authorList>
            <person name="Tancsics A."/>
            <person name="Csepanyi A."/>
        </authorList>
    </citation>
    <scope>NUCLEOTIDE SEQUENCE [LARGE SCALE GENOMIC DNA]</scope>
    <source>
        <strain evidence="4 6">LMG 23412</strain>
    </source>
</reference>
<evidence type="ECO:0000256" key="1">
    <source>
        <dbReference type="ARBA" id="ARBA00011738"/>
    </source>
</evidence>
<dbReference type="EMBL" id="JBFNQD010000003">
    <property type="protein sequence ID" value="MEW9306472.1"/>
    <property type="molecule type" value="Genomic_DNA"/>
</dbReference>
<dbReference type="InterPro" id="IPR044662">
    <property type="entry name" value="HS1/DABB1-like"/>
</dbReference>
<evidence type="ECO:0000313" key="4">
    <source>
        <dbReference type="EMBL" id="MFC2250175.1"/>
    </source>
</evidence>
<evidence type="ECO:0000313" key="5">
    <source>
        <dbReference type="Proteomes" id="UP001555786"/>
    </source>
</evidence>
<dbReference type="SMART" id="SM00886">
    <property type="entry name" value="Dabb"/>
    <property type="match status" value="1"/>
</dbReference>
<evidence type="ECO:0000313" key="3">
    <source>
        <dbReference type="EMBL" id="MEW9306472.1"/>
    </source>
</evidence>
<gene>
    <name evidence="3" type="ORF">ABXS05_13055</name>
    <name evidence="4" type="ORF">ACETRX_11175</name>
</gene>
<accession>A0ABV3PLE6</accession>
<dbReference type="Proteomes" id="UP001555786">
    <property type="component" value="Unassembled WGS sequence"/>
</dbReference>